<dbReference type="Proteomes" id="UP001557470">
    <property type="component" value="Unassembled WGS sequence"/>
</dbReference>
<evidence type="ECO:0000256" key="1">
    <source>
        <dbReference type="SAM" id="MobiDB-lite"/>
    </source>
</evidence>
<dbReference type="EMBL" id="JAGEUA010000002">
    <property type="protein sequence ID" value="KAL1005415.1"/>
    <property type="molecule type" value="Genomic_DNA"/>
</dbReference>
<name>A0ABD0X9H4_UMBPY</name>
<evidence type="ECO:0000259" key="2">
    <source>
        <dbReference type="Pfam" id="PF13837"/>
    </source>
</evidence>
<dbReference type="InterPro" id="IPR044822">
    <property type="entry name" value="Myb_DNA-bind_4"/>
</dbReference>
<organism evidence="3 4">
    <name type="scientific">Umbra pygmaea</name>
    <name type="common">Eastern mudminnow</name>
    <dbReference type="NCBI Taxonomy" id="75934"/>
    <lineage>
        <taxon>Eukaryota</taxon>
        <taxon>Metazoa</taxon>
        <taxon>Chordata</taxon>
        <taxon>Craniata</taxon>
        <taxon>Vertebrata</taxon>
        <taxon>Euteleostomi</taxon>
        <taxon>Actinopterygii</taxon>
        <taxon>Neopterygii</taxon>
        <taxon>Teleostei</taxon>
        <taxon>Protacanthopterygii</taxon>
        <taxon>Esociformes</taxon>
        <taxon>Umbridae</taxon>
        <taxon>Umbra</taxon>
    </lineage>
</organism>
<protein>
    <recommendedName>
        <fullName evidence="2">Myb/SANT-like DNA-binding domain-containing protein</fullName>
    </recommendedName>
</protein>
<gene>
    <name evidence="3" type="ORF">UPYG_G00058820</name>
</gene>
<accession>A0ABD0X9H4</accession>
<dbReference type="Pfam" id="PF13837">
    <property type="entry name" value="Myb_DNA-bind_4"/>
    <property type="match status" value="1"/>
</dbReference>
<evidence type="ECO:0000313" key="4">
    <source>
        <dbReference type="Proteomes" id="UP001557470"/>
    </source>
</evidence>
<keyword evidence="4" id="KW-1185">Reference proteome</keyword>
<feature type="compositionally biased region" description="Low complexity" evidence="1">
    <location>
        <begin position="318"/>
        <end position="330"/>
    </location>
</feature>
<reference evidence="3 4" key="1">
    <citation type="submission" date="2024-06" db="EMBL/GenBank/DDBJ databases">
        <authorList>
            <person name="Pan Q."/>
            <person name="Wen M."/>
            <person name="Jouanno E."/>
            <person name="Zahm M."/>
            <person name="Klopp C."/>
            <person name="Cabau C."/>
            <person name="Louis A."/>
            <person name="Berthelot C."/>
            <person name="Parey E."/>
            <person name="Roest Crollius H."/>
            <person name="Montfort J."/>
            <person name="Robinson-Rechavi M."/>
            <person name="Bouchez O."/>
            <person name="Lampietro C."/>
            <person name="Lopez Roques C."/>
            <person name="Donnadieu C."/>
            <person name="Postlethwait J."/>
            <person name="Bobe J."/>
            <person name="Verreycken H."/>
            <person name="Guiguen Y."/>
        </authorList>
    </citation>
    <scope>NUCLEOTIDE SEQUENCE [LARGE SCALE GENOMIC DNA]</scope>
    <source>
        <strain evidence="3">Up_M1</strain>
        <tissue evidence="3">Testis</tissue>
    </source>
</reference>
<comment type="caution">
    <text evidence="3">The sequence shown here is derived from an EMBL/GenBank/DDBJ whole genome shotgun (WGS) entry which is preliminary data.</text>
</comment>
<feature type="domain" description="Myb/SANT-like DNA-binding" evidence="2">
    <location>
        <begin position="171"/>
        <end position="272"/>
    </location>
</feature>
<proteinExistence type="predicted"/>
<evidence type="ECO:0000313" key="3">
    <source>
        <dbReference type="EMBL" id="KAL1005415.1"/>
    </source>
</evidence>
<dbReference type="AlphaFoldDB" id="A0ABD0X9H4"/>
<feature type="region of interest" description="Disordered" evidence="1">
    <location>
        <begin position="311"/>
        <end position="336"/>
    </location>
</feature>
<sequence length="381" mass="42643">MSSVNYAATGDQVCWTEKQDLWLNVVVKKEKEEEDDILEREEGTLGVDDDITGKEDGQKEEGAVFGLKEGEITVALKEEDAEHDIGVLINNTIFLDRNMDMFLDAQRTTPFSGVLFQRASDPTMYYLDEKLTVMVNVVEARYTDSSSVTDTSRSSSSSPSPVPLPFPANECFTRNQTLFLIDLIRHHLEAEGEGLPETLQDLNARLKTAKSNKKKLWKDTAEELGSHFKQSFCPDKVARKWNTLVDGYKKVKDNNSTTGKGAMRFQFFTEMGNLLGGHNEIVFPVVGTAGGLEVRRPEMLGHCSSVPPLADTACSPSSTPVRTKVRTPTPSRKRKRVDDEVMRFLQEAEGACQKRHAEILAQLRSAQQSFESLMTRLLDKL</sequence>